<comment type="caution">
    <text evidence="1">The sequence shown here is derived from an EMBL/GenBank/DDBJ whole genome shotgun (WGS) entry which is preliminary data.</text>
</comment>
<evidence type="ECO:0000313" key="2">
    <source>
        <dbReference type="Proteomes" id="UP001381693"/>
    </source>
</evidence>
<evidence type="ECO:0000313" key="1">
    <source>
        <dbReference type="EMBL" id="KAK7072491.1"/>
    </source>
</evidence>
<gene>
    <name evidence="1" type="ORF">SK128_012145</name>
</gene>
<sequence>MAGEKSRKYEVTALSLHEAYPGHHLQSVILSKNPSIPDFRKYSSTFRYSDVPAKFPGHTAFKEGWALYSEYLGNELGLYEDPYQR</sequence>
<dbReference type="InterPro" id="IPR010281">
    <property type="entry name" value="DUF885"/>
</dbReference>
<evidence type="ECO:0008006" key="3">
    <source>
        <dbReference type="Google" id="ProtNLM"/>
    </source>
</evidence>
<dbReference type="Pfam" id="PF05960">
    <property type="entry name" value="DUF885"/>
    <property type="match status" value="1"/>
</dbReference>
<dbReference type="AlphaFoldDB" id="A0AAN8WXW9"/>
<dbReference type="EMBL" id="JAXCGZ010013460">
    <property type="protein sequence ID" value="KAK7072491.1"/>
    <property type="molecule type" value="Genomic_DNA"/>
</dbReference>
<reference evidence="1 2" key="1">
    <citation type="submission" date="2023-11" db="EMBL/GenBank/DDBJ databases">
        <title>Halocaridina rubra genome assembly.</title>
        <authorList>
            <person name="Smith C."/>
        </authorList>
    </citation>
    <scope>NUCLEOTIDE SEQUENCE [LARGE SCALE GENOMIC DNA]</scope>
    <source>
        <strain evidence="1">EP-1</strain>
        <tissue evidence="1">Whole</tissue>
    </source>
</reference>
<dbReference type="Proteomes" id="UP001381693">
    <property type="component" value="Unassembled WGS sequence"/>
</dbReference>
<accession>A0AAN8WXW9</accession>
<name>A0AAN8WXW9_HALRR</name>
<organism evidence="1 2">
    <name type="scientific">Halocaridina rubra</name>
    <name type="common">Hawaiian red shrimp</name>
    <dbReference type="NCBI Taxonomy" id="373956"/>
    <lineage>
        <taxon>Eukaryota</taxon>
        <taxon>Metazoa</taxon>
        <taxon>Ecdysozoa</taxon>
        <taxon>Arthropoda</taxon>
        <taxon>Crustacea</taxon>
        <taxon>Multicrustacea</taxon>
        <taxon>Malacostraca</taxon>
        <taxon>Eumalacostraca</taxon>
        <taxon>Eucarida</taxon>
        <taxon>Decapoda</taxon>
        <taxon>Pleocyemata</taxon>
        <taxon>Caridea</taxon>
        <taxon>Atyoidea</taxon>
        <taxon>Atyidae</taxon>
        <taxon>Halocaridina</taxon>
    </lineage>
</organism>
<keyword evidence="2" id="KW-1185">Reference proteome</keyword>
<dbReference type="PANTHER" id="PTHR33361:SF2">
    <property type="entry name" value="DUF885 DOMAIN-CONTAINING PROTEIN"/>
    <property type="match status" value="1"/>
</dbReference>
<protein>
    <recommendedName>
        <fullName evidence="3">DUF885 domain-containing protein</fullName>
    </recommendedName>
</protein>
<proteinExistence type="predicted"/>
<dbReference type="PANTHER" id="PTHR33361">
    <property type="entry name" value="GLR0591 PROTEIN"/>
    <property type="match status" value="1"/>
</dbReference>